<comment type="caution">
    <text evidence="1">The sequence shown here is derived from an EMBL/GenBank/DDBJ whole genome shotgun (WGS) entry which is preliminary data.</text>
</comment>
<dbReference type="AlphaFoldDB" id="A0A069RFZ2"/>
<name>A0A069RFZ2_PEPLI</name>
<proteinExistence type="predicted"/>
<dbReference type="STRING" id="1121324.CLIT_8c01100"/>
<dbReference type="Proteomes" id="UP000027946">
    <property type="component" value="Unassembled WGS sequence"/>
</dbReference>
<gene>
    <name evidence="1" type="ORF">CLIT_8c01100</name>
</gene>
<organism evidence="1 2">
    <name type="scientific">Peptoclostridium litorale DSM 5388</name>
    <dbReference type="NCBI Taxonomy" id="1121324"/>
    <lineage>
        <taxon>Bacteria</taxon>
        <taxon>Bacillati</taxon>
        <taxon>Bacillota</taxon>
        <taxon>Clostridia</taxon>
        <taxon>Peptostreptococcales</taxon>
        <taxon>Peptoclostridiaceae</taxon>
        <taxon>Peptoclostridium</taxon>
    </lineage>
</organism>
<dbReference type="RefSeq" id="WP_038263128.1">
    <property type="nucleotide sequence ID" value="NZ_FSRH01000008.1"/>
</dbReference>
<evidence type="ECO:0000313" key="2">
    <source>
        <dbReference type="Proteomes" id="UP000027946"/>
    </source>
</evidence>
<dbReference type="EMBL" id="JJMM01000008">
    <property type="protein sequence ID" value="KDR95941.1"/>
    <property type="molecule type" value="Genomic_DNA"/>
</dbReference>
<accession>A0A069RFZ2</accession>
<reference evidence="1 2" key="1">
    <citation type="submission" date="2014-03" db="EMBL/GenBank/DDBJ databases">
        <title>Genome sequence of Clostridium litorale W6, DSM 5388.</title>
        <authorList>
            <person name="Poehlein A."/>
            <person name="Jagirdar A."/>
            <person name="Khonsari B."/>
            <person name="Chibani C.M."/>
            <person name="Gutierrez Gutierrez D.A."/>
            <person name="Davydova E."/>
            <person name="Alghaithi H.S."/>
            <person name="Nair K.P."/>
            <person name="Dhamotharan K."/>
            <person name="Chandran L."/>
            <person name="G W."/>
            <person name="Daniel R."/>
        </authorList>
    </citation>
    <scope>NUCLEOTIDE SEQUENCE [LARGE SCALE GENOMIC DNA]</scope>
    <source>
        <strain evidence="1 2">W6</strain>
    </source>
</reference>
<protein>
    <submittedName>
        <fullName evidence="1">Uncharacterized protein</fullName>
    </submittedName>
</protein>
<evidence type="ECO:0000313" key="1">
    <source>
        <dbReference type="EMBL" id="KDR95941.1"/>
    </source>
</evidence>
<sequence length="144" mass="16231">MSNCPYFEKFLVQKGFASKKYVYVCNSSNAKQAELFNKKPIIFNAVSDCGNYSHILNYCDNIHKPDTHKTCPYFVSQTKSIIKTQNTKKCPHSIRVGNDQAANYGCNLTGNTVHLEHVISLNEFAQRFKQCANGGHGCKILCEK</sequence>
<keyword evidence="2" id="KW-1185">Reference proteome</keyword>